<dbReference type="InterPro" id="IPR005744">
    <property type="entry name" value="Hy-lIII"/>
</dbReference>
<evidence type="ECO:0000256" key="5">
    <source>
        <dbReference type="ARBA" id="ARBA00022989"/>
    </source>
</evidence>
<feature type="transmembrane region" description="Helical" evidence="7">
    <location>
        <begin position="29"/>
        <end position="51"/>
    </location>
</feature>
<name>A0ABZ0CLT0_BORAD</name>
<dbReference type="InterPro" id="IPR004254">
    <property type="entry name" value="AdipoR/HlyIII-related"/>
</dbReference>
<feature type="transmembrane region" description="Helical" evidence="7">
    <location>
        <begin position="121"/>
        <end position="141"/>
    </location>
</feature>
<dbReference type="Proteomes" id="UP001305787">
    <property type="component" value="Chromosome"/>
</dbReference>
<evidence type="ECO:0000313" key="9">
    <source>
        <dbReference type="Proteomes" id="UP001305787"/>
    </source>
</evidence>
<feature type="transmembrane region" description="Helical" evidence="7">
    <location>
        <begin position="147"/>
        <end position="164"/>
    </location>
</feature>
<comment type="subcellular location">
    <subcellularLocation>
        <location evidence="1">Cell membrane</location>
        <topology evidence="1">Multi-pass membrane protein</topology>
    </subcellularLocation>
</comment>
<protein>
    <submittedName>
        <fullName evidence="8">PAQR family membrane homeostasis protein TrhA</fullName>
    </submittedName>
</protein>
<evidence type="ECO:0000256" key="4">
    <source>
        <dbReference type="ARBA" id="ARBA00022692"/>
    </source>
</evidence>
<organism evidence="8 9">
    <name type="scientific">Borrelia andersonii</name>
    <name type="common">Borreliella andersonii</name>
    <dbReference type="NCBI Taxonomy" id="42109"/>
    <lineage>
        <taxon>Bacteria</taxon>
        <taxon>Pseudomonadati</taxon>
        <taxon>Spirochaetota</taxon>
        <taxon>Spirochaetia</taxon>
        <taxon>Spirochaetales</taxon>
        <taxon>Borreliaceae</taxon>
        <taxon>Borreliella</taxon>
    </lineage>
</organism>
<evidence type="ECO:0000256" key="6">
    <source>
        <dbReference type="ARBA" id="ARBA00023136"/>
    </source>
</evidence>
<dbReference type="PANTHER" id="PTHR20855:SF3">
    <property type="entry name" value="LD03007P"/>
    <property type="match status" value="1"/>
</dbReference>
<comment type="similarity">
    <text evidence="2">Belongs to the UPF0073 (Hly-III) family.</text>
</comment>
<keyword evidence="5 7" id="KW-1133">Transmembrane helix</keyword>
<feature type="transmembrane region" description="Helical" evidence="7">
    <location>
        <begin position="210"/>
        <end position="227"/>
    </location>
</feature>
<evidence type="ECO:0000256" key="1">
    <source>
        <dbReference type="ARBA" id="ARBA00004651"/>
    </source>
</evidence>
<sequence>MPRENKLKNYSLSDVNTSKIPKNELFSSISHLFGIVLSIIGTTILITISTLKKKDLHALVFFIYGCSMTLLYVMSTLYHIFPKGSKIKKIFRKFDHISIFILIAGTYTPACAILMPDKSGIIILCIVWSLAILGIIFKIIFTNSPGWFNGSIFIIMGWIIIFKIKPIYQALNGKGFFWLVFGGIVYTIGAIVYALSKKFNPAINMKMHDIFHILIIIASASHFWLMLKYISNF</sequence>
<feature type="transmembrane region" description="Helical" evidence="7">
    <location>
        <begin position="58"/>
        <end position="81"/>
    </location>
</feature>
<keyword evidence="6 7" id="KW-0472">Membrane</keyword>
<feature type="transmembrane region" description="Helical" evidence="7">
    <location>
        <begin position="176"/>
        <end position="195"/>
    </location>
</feature>
<dbReference type="Pfam" id="PF03006">
    <property type="entry name" value="HlyIII"/>
    <property type="match status" value="1"/>
</dbReference>
<keyword evidence="9" id="KW-1185">Reference proteome</keyword>
<evidence type="ECO:0000256" key="3">
    <source>
        <dbReference type="ARBA" id="ARBA00022475"/>
    </source>
</evidence>
<proteinExistence type="inferred from homology"/>
<keyword evidence="3" id="KW-1003">Cell membrane</keyword>
<evidence type="ECO:0000256" key="2">
    <source>
        <dbReference type="ARBA" id="ARBA00008488"/>
    </source>
</evidence>
<dbReference type="NCBIfam" id="TIGR01065">
    <property type="entry name" value="hlyIII"/>
    <property type="match status" value="1"/>
</dbReference>
<dbReference type="EMBL" id="CP132457">
    <property type="protein sequence ID" value="WNY66263.1"/>
    <property type="molecule type" value="Genomic_DNA"/>
</dbReference>
<dbReference type="PANTHER" id="PTHR20855">
    <property type="entry name" value="ADIPOR/PROGESTIN RECEPTOR-RELATED"/>
    <property type="match status" value="1"/>
</dbReference>
<gene>
    <name evidence="8" type="primary">trhA</name>
    <name evidence="8" type="ORF">QIA45_00570</name>
</gene>
<keyword evidence="4 7" id="KW-0812">Transmembrane</keyword>
<feature type="transmembrane region" description="Helical" evidence="7">
    <location>
        <begin position="96"/>
        <end position="114"/>
    </location>
</feature>
<dbReference type="RefSeq" id="WP_316255620.1">
    <property type="nucleotide sequence ID" value="NZ_CP132457.1"/>
</dbReference>
<evidence type="ECO:0000256" key="7">
    <source>
        <dbReference type="SAM" id="Phobius"/>
    </source>
</evidence>
<accession>A0ABZ0CLT0</accession>
<reference evidence="8" key="1">
    <citation type="submission" date="2023-07" db="EMBL/GenBank/DDBJ databases">
        <title>Genome sequencing of multiple Borrelia sensu lato isolates.</title>
        <authorList>
            <person name="Mongodin E.F."/>
            <person name="Rudenko N."/>
            <person name="Fraser C.M."/>
            <person name="Schutzer S."/>
            <person name="Luft B."/>
            <person name="Morgan R."/>
            <person name="Chastens S."/>
            <person name="Qiu W."/>
        </authorList>
    </citation>
    <scope>NUCLEOTIDE SEQUENCE [LARGE SCALE GENOMIC DNA]</scope>
    <source>
        <strain evidence="8">21038</strain>
    </source>
</reference>
<evidence type="ECO:0000313" key="8">
    <source>
        <dbReference type="EMBL" id="WNY66263.1"/>
    </source>
</evidence>